<gene>
    <name evidence="2" type="ORF">CXZ10_15330</name>
</gene>
<proteinExistence type="predicted"/>
<feature type="domain" description="AB hydrolase-1" evidence="1">
    <location>
        <begin position="45"/>
        <end position="292"/>
    </location>
</feature>
<organism evidence="2 3">
    <name type="scientific">Pleomorphomonas diazotrophica</name>
    <dbReference type="NCBI Taxonomy" id="1166257"/>
    <lineage>
        <taxon>Bacteria</taxon>
        <taxon>Pseudomonadati</taxon>
        <taxon>Pseudomonadota</taxon>
        <taxon>Alphaproteobacteria</taxon>
        <taxon>Hyphomicrobiales</taxon>
        <taxon>Pleomorphomonadaceae</taxon>
        <taxon>Pleomorphomonas</taxon>
    </lineage>
</organism>
<dbReference type="InterPro" id="IPR050471">
    <property type="entry name" value="AB_hydrolase"/>
</dbReference>
<dbReference type="Gene3D" id="3.40.50.1820">
    <property type="entry name" value="alpha/beta hydrolase"/>
    <property type="match status" value="1"/>
</dbReference>
<dbReference type="InterPro" id="IPR029058">
    <property type="entry name" value="AB_hydrolase_fold"/>
</dbReference>
<keyword evidence="2" id="KW-0378">Hydrolase</keyword>
<protein>
    <submittedName>
        <fullName evidence="2">Alpha/beta hydrolase</fullName>
    </submittedName>
</protein>
<keyword evidence="3" id="KW-1185">Reference proteome</keyword>
<dbReference type="SUPFAM" id="SSF53474">
    <property type="entry name" value="alpha/beta-Hydrolases"/>
    <property type="match status" value="1"/>
</dbReference>
<evidence type="ECO:0000313" key="3">
    <source>
        <dbReference type="Proteomes" id="UP000233491"/>
    </source>
</evidence>
<evidence type="ECO:0000259" key="1">
    <source>
        <dbReference type="Pfam" id="PF00561"/>
    </source>
</evidence>
<comment type="caution">
    <text evidence="2">The sequence shown here is derived from an EMBL/GenBank/DDBJ whole genome shotgun (WGS) entry which is preliminary data.</text>
</comment>
<dbReference type="PRINTS" id="PR00111">
    <property type="entry name" value="ABHYDROLASE"/>
</dbReference>
<dbReference type="Pfam" id="PF00561">
    <property type="entry name" value="Abhydrolase_1"/>
    <property type="match status" value="1"/>
</dbReference>
<evidence type="ECO:0000313" key="2">
    <source>
        <dbReference type="EMBL" id="PKR88388.1"/>
    </source>
</evidence>
<dbReference type="PANTHER" id="PTHR43433:SF5">
    <property type="entry name" value="AB HYDROLASE-1 DOMAIN-CONTAINING PROTEIN"/>
    <property type="match status" value="1"/>
</dbReference>
<dbReference type="OrthoDB" id="9798888at2"/>
<sequence length="313" mass="33076">MSNTLSHAADARRSPRFIPLAERPPVLLTDTPRGVVQHTDGGDGPAFLSLHGGMGGYDQGLILAEALLGKTPDYRVIALSRPGYLGTPRSSGDTAEEQADLFAALLDTLGVERAVVAAVSAGGPSAIAFAARHPTRCAGLILMSTASGCFDVPDYVLKRLGWFGWLIRVPGLLSLLAWMRGRQPEKAAAKAIGDPALVRTTLDHPEAGPLLLSLLRSTFDRLADRMPGTMAETMGFASLPPLPFAEVRAPTLVIHGDADRVVPFSHGERSAREIAGAELHVVSGGGHTCLFSHLDEVRERARAFLAEIGGGGR</sequence>
<dbReference type="GO" id="GO:0016787">
    <property type="term" value="F:hydrolase activity"/>
    <property type="evidence" value="ECO:0007669"/>
    <property type="project" value="UniProtKB-KW"/>
</dbReference>
<dbReference type="PANTHER" id="PTHR43433">
    <property type="entry name" value="HYDROLASE, ALPHA/BETA FOLD FAMILY PROTEIN"/>
    <property type="match status" value="1"/>
</dbReference>
<dbReference type="InterPro" id="IPR000073">
    <property type="entry name" value="AB_hydrolase_1"/>
</dbReference>
<dbReference type="AlphaFoldDB" id="A0A1I4UKV4"/>
<dbReference type="EMBL" id="PJNW01000012">
    <property type="protein sequence ID" value="PKR88388.1"/>
    <property type="molecule type" value="Genomic_DNA"/>
</dbReference>
<dbReference type="RefSeq" id="WP_101290231.1">
    <property type="nucleotide sequence ID" value="NZ_FOUQ01000008.1"/>
</dbReference>
<dbReference type="Proteomes" id="UP000233491">
    <property type="component" value="Unassembled WGS sequence"/>
</dbReference>
<name>A0A1I4UKV4_9HYPH</name>
<accession>A0A1I4UKV4</accession>
<reference evidence="2 3" key="1">
    <citation type="submission" date="2017-12" db="EMBL/GenBank/DDBJ databases">
        <title>Anaerobic carbon monoxide metabolism by Pleomorphomonas carboxyditropha sp. nov., a new mesophilic hydrogenogenic carboxidotroph.</title>
        <authorList>
            <person name="Esquivel-Elizondo S."/>
            <person name="Krajmalnik-Brown R."/>
        </authorList>
    </citation>
    <scope>NUCLEOTIDE SEQUENCE [LARGE SCALE GENOMIC DNA]</scope>
    <source>
        <strain evidence="2 3">R5-392</strain>
    </source>
</reference>